<dbReference type="Gene3D" id="1.20.1270.280">
    <property type="match status" value="1"/>
</dbReference>
<accession>A0A1B6KCT2</accession>
<protein>
    <recommendedName>
        <fullName evidence="1">Dynein heavy chain C-terminal domain-containing protein</fullName>
    </recommendedName>
</protein>
<dbReference type="PANTHER" id="PTHR46961">
    <property type="entry name" value="DYNEIN HEAVY CHAIN 1, AXONEMAL-LIKE PROTEIN"/>
    <property type="match status" value="1"/>
</dbReference>
<organism evidence="2">
    <name type="scientific">Graphocephala atropunctata</name>
    <dbReference type="NCBI Taxonomy" id="36148"/>
    <lineage>
        <taxon>Eukaryota</taxon>
        <taxon>Metazoa</taxon>
        <taxon>Ecdysozoa</taxon>
        <taxon>Arthropoda</taxon>
        <taxon>Hexapoda</taxon>
        <taxon>Insecta</taxon>
        <taxon>Pterygota</taxon>
        <taxon>Neoptera</taxon>
        <taxon>Paraneoptera</taxon>
        <taxon>Hemiptera</taxon>
        <taxon>Auchenorrhyncha</taxon>
        <taxon>Membracoidea</taxon>
        <taxon>Cicadellidae</taxon>
        <taxon>Cicadellinae</taxon>
        <taxon>Cicadellini</taxon>
        <taxon>Graphocephala</taxon>
    </lineage>
</organism>
<name>A0A1B6KCT2_9HEMI</name>
<dbReference type="PANTHER" id="PTHR46961:SF18">
    <property type="entry name" value="DYNEIN AXONEMAL HEAVY CHAIN 5"/>
    <property type="match status" value="1"/>
</dbReference>
<feature type="domain" description="Dynein heavy chain C-terminal" evidence="1">
    <location>
        <begin position="1"/>
        <end position="260"/>
    </location>
</feature>
<dbReference type="GO" id="GO:0030286">
    <property type="term" value="C:dynein complex"/>
    <property type="evidence" value="ECO:0007669"/>
    <property type="project" value="InterPro"/>
</dbReference>
<dbReference type="FunFam" id="1.20.1270.280:FF:000002">
    <property type="entry name" value="Dynein heavy chain 5, axonemal"/>
    <property type="match status" value="1"/>
</dbReference>
<dbReference type="InterPro" id="IPR026983">
    <property type="entry name" value="DHC"/>
</dbReference>
<dbReference type="InterPro" id="IPR041228">
    <property type="entry name" value="Dynein_C"/>
</dbReference>
<dbReference type="GO" id="GO:0051959">
    <property type="term" value="F:dynein light intermediate chain binding"/>
    <property type="evidence" value="ECO:0007669"/>
    <property type="project" value="InterPro"/>
</dbReference>
<proteinExistence type="predicted"/>
<evidence type="ECO:0000313" key="2">
    <source>
        <dbReference type="EMBL" id="JAT09251.1"/>
    </source>
</evidence>
<dbReference type="Pfam" id="PF18199">
    <property type="entry name" value="Dynein_C"/>
    <property type="match status" value="1"/>
</dbReference>
<evidence type="ECO:0000259" key="1">
    <source>
        <dbReference type="Pfam" id="PF18199"/>
    </source>
</evidence>
<dbReference type="GO" id="GO:0045505">
    <property type="term" value="F:dynein intermediate chain binding"/>
    <property type="evidence" value="ECO:0007669"/>
    <property type="project" value="InterPro"/>
</dbReference>
<dbReference type="EMBL" id="GEBQ01030726">
    <property type="protein sequence ID" value="JAT09251.1"/>
    <property type="molecule type" value="Transcribed_RNA"/>
</dbReference>
<sequence>MLSKLPKDYDPFEVKERLRKMDPLNSMNIFLRQEIDRMQKVIKSVRTTLKDLLLAIEGTIIMNEALRDALDNMYDARVPESWKKGSWASSSLGFWFTELQERNTQFSSWIFVKRPPQFWMTGFFNPQGFLTAMRQEVARAHKGWPLDSVTLHNEVTKYTKEEIRQPPPEGVYVYGLYLDGAGWDRKNSRLTESVPKVLSVLMPVFHIYAINSTAPKDPKLYQCPVYKKPNRTDLTFITPLWLQCKFTPEHWILRGVALLCDIK</sequence>
<dbReference type="Gene3D" id="3.10.490.20">
    <property type="match status" value="1"/>
</dbReference>
<gene>
    <name evidence="2" type="ORF">g.46910</name>
</gene>
<dbReference type="InterPro" id="IPR043160">
    <property type="entry name" value="Dynein_C_barrel"/>
</dbReference>
<dbReference type="FunFam" id="3.10.490.20:FF:000003">
    <property type="entry name" value="Dynein heavy chain 5, axonemal"/>
    <property type="match status" value="1"/>
</dbReference>
<dbReference type="AlphaFoldDB" id="A0A1B6KCT2"/>
<dbReference type="GO" id="GO:0007018">
    <property type="term" value="P:microtubule-based movement"/>
    <property type="evidence" value="ECO:0007669"/>
    <property type="project" value="InterPro"/>
</dbReference>
<reference evidence="2" key="1">
    <citation type="submission" date="2015-11" db="EMBL/GenBank/DDBJ databases">
        <title>De novo transcriptome assembly of four potential Pierce s Disease insect vectors from Arizona vineyards.</title>
        <authorList>
            <person name="Tassone E.E."/>
        </authorList>
    </citation>
    <scope>NUCLEOTIDE SEQUENCE</scope>
</reference>